<dbReference type="PANTHER" id="PTHR34853:SF5">
    <property type="entry name" value="LIP-DOMAIN-CONTAINING PROTEIN-RELATED"/>
    <property type="match status" value="1"/>
</dbReference>
<proteinExistence type="predicted"/>
<reference evidence="2 3" key="2">
    <citation type="journal article" date="2006" name="Environ. Microbiol.">
        <title>Sequence analysis of three plasmids harboured in Rhodococcus erythropolis strain PR4.</title>
        <authorList>
            <person name="Sekine M."/>
            <person name="Tanikawa S."/>
            <person name="Omata S."/>
            <person name="Saito M."/>
            <person name="Fujisawa T."/>
            <person name="Tsukatani N."/>
            <person name="Tajima T."/>
            <person name="Sekigawa T."/>
            <person name="Kosugi H."/>
            <person name="Matsuo Y."/>
            <person name="Nishiko R."/>
            <person name="Imamura K."/>
            <person name="Ito M."/>
            <person name="Narita H."/>
            <person name="Tago S."/>
            <person name="Fujita N."/>
            <person name="Harayama S."/>
        </authorList>
    </citation>
    <scope>NUCLEOTIDE SEQUENCE [LARGE SCALE GENOMIC DNA]</scope>
    <source>
        <strain evidence="3">PR4 / NBRC 100887</strain>
    </source>
</reference>
<dbReference type="HOGENOM" id="CLU_029538_5_0_11"/>
<dbReference type="SMR" id="C0ZU08"/>
<protein>
    <submittedName>
        <fullName evidence="2">Putative lipase</fullName>
        <ecNumber evidence="2">3.1.1.-</ecNumber>
    </submittedName>
</protein>
<dbReference type="EC" id="3.1.1.-" evidence="2"/>
<dbReference type="SUPFAM" id="SSF53474">
    <property type="entry name" value="alpha/beta-Hydrolases"/>
    <property type="match status" value="1"/>
</dbReference>
<dbReference type="ESTHER" id="rhoe4-c0zu08">
    <property type="family name" value="Fungal-Bact_LIP"/>
</dbReference>
<dbReference type="Proteomes" id="UP000002204">
    <property type="component" value="Chromosome"/>
</dbReference>
<dbReference type="Gene3D" id="3.40.50.1820">
    <property type="entry name" value="alpha/beta hydrolase"/>
    <property type="match status" value="1"/>
</dbReference>
<dbReference type="eggNOG" id="COG1073">
    <property type="taxonomic scope" value="Bacteria"/>
</dbReference>
<dbReference type="GO" id="GO:0004806">
    <property type="term" value="F:triacylglycerol lipase activity"/>
    <property type="evidence" value="ECO:0007669"/>
    <property type="project" value="InterPro"/>
</dbReference>
<keyword evidence="1 2" id="KW-0378">Hydrolase</keyword>
<dbReference type="EMBL" id="AP008957">
    <property type="protein sequence ID" value="BAH36424.1"/>
    <property type="molecule type" value="Genomic_DNA"/>
</dbReference>
<dbReference type="PANTHER" id="PTHR34853">
    <property type="match status" value="1"/>
</dbReference>
<accession>C0ZU08</accession>
<dbReference type="AlphaFoldDB" id="C0ZU08"/>
<dbReference type="GO" id="GO:0016042">
    <property type="term" value="P:lipid catabolic process"/>
    <property type="evidence" value="ECO:0007669"/>
    <property type="project" value="InterPro"/>
</dbReference>
<dbReference type="Pfam" id="PF03583">
    <property type="entry name" value="LIP"/>
    <property type="match status" value="1"/>
</dbReference>
<dbReference type="KEGG" id="rer:RER_57160"/>
<evidence type="ECO:0000256" key="1">
    <source>
        <dbReference type="ARBA" id="ARBA00022801"/>
    </source>
</evidence>
<sequence length="485" mass="50690">MLFRGGIGMGRRWTTDRQRGGFAIAVIAVIGQIALSAPASAAPDGGVPTQVQVQPALPPAVAPLLPALDQAFYEPPAGVVESKEPGEIIAARTVNLGTLNLIPTNVDAWQISYRSNNAAGEAIPAVTTVIKPRGDTRDGGPRPLLSFQMAEDSLGSYCAPSYVMQQGALPWLVTGAATGGAQFLEVQAALAQGWALSVPDHQGPNSSFASGPVAARITLDGIRAAENFEPMELQGRSTRVGLLGYSGGSIPTGHAAEMRRTYAPELNVVGVAEGGVAADLGALLDNANNALGAGIVAAGVIGVSREDSELAGFIDQHINPSGRALFAAKDNLCMLWTSAAVPFLNIKGFLDVPGDPVQHPTVRAALSRAAMGKSVPDVPMYIYQSNPDWLVPVGPVNKLVDTYCQDPSASVVYTRDHFSEHVSMEVVALPSALLWLRDRFAGVPAQQGCSTFDAGSMALDQRTWPVWEDAVGELVAGLFGKPIGN</sequence>
<dbReference type="Gene3D" id="1.10.260.130">
    <property type="match status" value="1"/>
</dbReference>
<name>C0ZU08_RHOE4</name>
<organism evidence="2 3">
    <name type="scientific">Rhodococcus erythropolis (strain PR4 / NBRC 100887)</name>
    <dbReference type="NCBI Taxonomy" id="234621"/>
    <lineage>
        <taxon>Bacteria</taxon>
        <taxon>Bacillati</taxon>
        <taxon>Actinomycetota</taxon>
        <taxon>Actinomycetes</taxon>
        <taxon>Mycobacteriales</taxon>
        <taxon>Nocardiaceae</taxon>
        <taxon>Rhodococcus</taxon>
        <taxon>Rhodococcus erythropolis group</taxon>
    </lineage>
</organism>
<dbReference type="InterPro" id="IPR029058">
    <property type="entry name" value="AB_hydrolase_fold"/>
</dbReference>
<dbReference type="InterPro" id="IPR005152">
    <property type="entry name" value="Lipase_secreted"/>
</dbReference>
<evidence type="ECO:0000313" key="3">
    <source>
        <dbReference type="Proteomes" id="UP000002204"/>
    </source>
</evidence>
<evidence type="ECO:0000313" key="2">
    <source>
        <dbReference type="EMBL" id="BAH36424.1"/>
    </source>
</evidence>
<gene>
    <name evidence="2" type="ordered locus">RER_57160</name>
</gene>
<reference evidence="3" key="1">
    <citation type="submission" date="2005-03" db="EMBL/GenBank/DDBJ databases">
        <title>Comparison of the complete genome sequences of Rhodococcus erythropolis PR4 and Rhodococcus opacus B4.</title>
        <authorList>
            <person name="Takarada H."/>
            <person name="Sekine M."/>
            <person name="Hosoyama A."/>
            <person name="Yamada R."/>
            <person name="Fujisawa T."/>
            <person name="Omata S."/>
            <person name="Shimizu A."/>
            <person name="Tsukatani N."/>
            <person name="Tanikawa S."/>
            <person name="Fujita N."/>
            <person name="Harayama S."/>
        </authorList>
    </citation>
    <scope>NUCLEOTIDE SEQUENCE [LARGE SCALE GENOMIC DNA]</scope>
    <source>
        <strain evidence="3">PR4 / NBRC 100887</strain>
    </source>
</reference>